<comment type="caution">
    <text evidence="1">The sequence shown here is derived from an EMBL/GenBank/DDBJ whole genome shotgun (WGS) entry which is preliminary data.</text>
</comment>
<accession>A0ABV9JFI8</accession>
<reference evidence="2" key="1">
    <citation type="journal article" date="2019" name="Int. J. Syst. Evol. Microbiol.">
        <title>The Global Catalogue of Microorganisms (GCM) 10K type strain sequencing project: providing services to taxonomists for standard genome sequencing and annotation.</title>
        <authorList>
            <consortium name="The Broad Institute Genomics Platform"/>
            <consortium name="The Broad Institute Genome Sequencing Center for Infectious Disease"/>
            <person name="Wu L."/>
            <person name="Ma J."/>
        </authorList>
    </citation>
    <scope>NUCLEOTIDE SEQUENCE [LARGE SCALE GENOMIC DNA]</scope>
    <source>
        <strain evidence="2">CCUG 63287</strain>
    </source>
</reference>
<evidence type="ECO:0000313" key="1">
    <source>
        <dbReference type="EMBL" id="MFC4653268.1"/>
    </source>
</evidence>
<keyword evidence="2" id="KW-1185">Reference proteome</keyword>
<dbReference type="RefSeq" id="WP_213536449.1">
    <property type="nucleotide sequence ID" value="NZ_BOVQ01000007.1"/>
</dbReference>
<dbReference type="Proteomes" id="UP001595987">
    <property type="component" value="Unassembled WGS sequence"/>
</dbReference>
<dbReference type="InterPro" id="IPR025233">
    <property type="entry name" value="DUF4176"/>
</dbReference>
<sequence>MTTGILPLPLGSVVTVKTNTQKLMIIGRAQLFKQNGITGYFDYSAVLYPIGSTGADKFAFFNHEDISETIFKGYYDEQEIEFESTYQEIILKSNYSKLHVKLDDTKKEKE</sequence>
<gene>
    <name evidence="1" type="ORF">ACFO26_10160</name>
</gene>
<dbReference type="Pfam" id="PF13780">
    <property type="entry name" value="DUF4176"/>
    <property type="match status" value="1"/>
</dbReference>
<name>A0ABV9JFI8_9LACT</name>
<evidence type="ECO:0000313" key="2">
    <source>
        <dbReference type="Proteomes" id="UP001595987"/>
    </source>
</evidence>
<organism evidence="1 2">
    <name type="scientific">Lactococcus nasutitermitis</name>
    <dbReference type="NCBI Taxonomy" id="1652957"/>
    <lineage>
        <taxon>Bacteria</taxon>
        <taxon>Bacillati</taxon>
        <taxon>Bacillota</taxon>
        <taxon>Bacilli</taxon>
        <taxon>Lactobacillales</taxon>
        <taxon>Streptococcaceae</taxon>
        <taxon>Lactococcus</taxon>
    </lineage>
</organism>
<dbReference type="EMBL" id="JBHSGD010000010">
    <property type="protein sequence ID" value="MFC4653268.1"/>
    <property type="molecule type" value="Genomic_DNA"/>
</dbReference>
<proteinExistence type="predicted"/>
<protein>
    <submittedName>
        <fullName evidence="1">DUF4176 domain-containing protein</fullName>
    </submittedName>
</protein>